<evidence type="ECO:0000313" key="1">
    <source>
        <dbReference type="EMBL" id="GAG10817.1"/>
    </source>
</evidence>
<comment type="caution">
    <text evidence="1">The sequence shown here is derived from an EMBL/GenBank/DDBJ whole genome shotgun (WGS) entry which is preliminary data.</text>
</comment>
<dbReference type="AlphaFoldDB" id="X0VHX6"/>
<feature type="non-terminal residue" evidence="1">
    <location>
        <position position="267"/>
    </location>
</feature>
<sequence length="267" mass="27563">NIAGHVAQLPLAGSVLKGAGIAGGGLAAAANAPRAAQVAQGVAGTGRALQLPGTIPAAAAIEGAYAGLQPGTAKERAVGAATGGVLGAAGQGVSDLAAKAIKPTRGMTPAARFLEREGIRLSPGDATDNKALHMVEETLANKPGATTAQQDFRIAQQQDFNAAVLKRAGINARAATENTIDDAYNKFSDRYGALIGDRVVDLGDNWWEGLFKIDKLSKSLPKSLRNKKTTDLLDDMMDMTQKPMGAQELQAMRSALSTMSRDMARSG</sequence>
<protein>
    <submittedName>
        <fullName evidence="1">Uncharacterized protein</fullName>
    </submittedName>
</protein>
<feature type="non-terminal residue" evidence="1">
    <location>
        <position position="1"/>
    </location>
</feature>
<dbReference type="EMBL" id="BARS01026012">
    <property type="protein sequence ID" value="GAG10817.1"/>
    <property type="molecule type" value="Genomic_DNA"/>
</dbReference>
<organism evidence="1">
    <name type="scientific">marine sediment metagenome</name>
    <dbReference type="NCBI Taxonomy" id="412755"/>
    <lineage>
        <taxon>unclassified sequences</taxon>
        <taxon>metagenomes</taxon>
        <taxon>ecological metagenomes</taxon>
    </lineage>
</organism>
<accession>X0VHX6</accession>
<gene>
    <name evidence="1" type="ORF">S01H1_41043</name>
</gene>
<reference evidence="1" key="1">
    <citation type="journal article" date="2014" name="Front. Microbiol.">
        <title>High frequency of phylogenetically diverse reductive dehalogenase-homologous genes in deep subseafloor sedimentary metagenomes.</title>
        <authorList>
            <person name="Kawai M."/>
            <person name="Futagami T."/>
            <person name="Toyoda A."/>
            <person name="Takaki Y."/>
            <person name="Nishi S."/>
            <person name="Hori S."/>
            <person name="Arai W."/>
            <person name="Tsubouchi T."/>
            <person name="Morono Y."/>
            <person name="Uchiyama I."/>
            <person name="Ito T."/>
            <person name="Fujiyama A."/>
            <person name="Inagaki F."/>
            <person name="Takami H."/>
        </authorList>
    </citation>
    <scope>NUCLEOTIDE SEQUENCE</scope>
    <source>
        <strain evidence="1">Expedition CK06-06</strain>
    </source>
</reference>
<proteinExistence type="predicted"/>
<name>X0VHX6_9ZZZZ</name>